<reference evidence="7 8" key="1">
    <citation type="journal article" date="2023" name="Elife">
        <title>Identification of key yeast species and microbe-microbe interactions impacting larval growth of Drosophila in the wild.</title>
        <authorList>
            <person name="Mure A."/>
            <person name="Sugiura Y."/>
            <person name="Maeda R."/>
            <person name="Honda K."/>
            <person name="Sakurai N."/>
            <person name="Takahashi Y."/>
            <person name="Watada M."/>
            <person name="Katoh T."/>
            <person name="Gotoh A."/>
            <person name="Gotoh Y."/>
            <person name="Taniguchi I."/>
            <person name="Nakamura K."/>
            <person name="Hayashi T."/>
            <person name="Katayama T."/>
            <person name="Uemura T."/>
            <person name="Hattori Y."/>
        </authorList>
    </citation>
    <scope>NUCLEOTIDE SEQUENCE [LARGE SCALE GENOMIC DNA]</scope>
    <source>
        <strain evidence="7 8">SC-9</strain>
    </source>
</reference>
<dbReference type="SUPFAM" id="SSF48371">
    <property type="entry name" value="ARM repeat"/>
    <property type="match status" value="1"/>
</dbReference>
<comment type="subcellular location">
    <subcellularLocation>
        <location evidence="1">Nucleus</location>
    </subcellularLocation>
</comment>
<feature type="compositionally biased region" description="Acidic residues" evidence="6">
    <location>
        <begin position="1384"/>
        <end position="1393"/>
    </location>
</feature>
<evidence type="ECO:0000256" key="4">
    <source>
        <dbReference type="ARBA" id="ARBA00023242"/>
    </source>
</evidence>
<evidence type="ECO:0000313" key="8">
    <source>
        <dbReference type="Proteomes" id="UP001360560"/>
    </source>
</evidence>
<evidence type="ECO:0000256" key="2">
    <source>
        <dbReference type="ARBA" id="ARBA00022618"/>
    </source>
</evidence>
<evidence type="ECO:0000313" key="7">
    <source>
        <dbReference type="EMBL" id="GMM36904.1"/>
    </source>
</evidence>
<dbReference type="Pfam" id="PF20168">
    <property type="entry name" value="PDS5"/>
    <property type="match status" value="1"/>
</dbReference>
<gene>
    <name evidence="7" type="ORF">DASC09_042290</name>
</gene>
<comment type="caution">
    <text evidence="7">The sequence shown here is derived from an EMBL/GenBank/DDBJ whole genome shotgun (WGS) entry which is preliminary data.</text>
</comment>
<sequence>MSSDRESEAGTVQFQFSDSIVPSVKDPIATKVLVKRLSKLAKQLAALEESSVDLRSLTSITKDIVSPKLLRHNDYGVQSYTALCVLEILWIHAPNAPFTASQLTEIFKLFTKIVKTLALPPDSSGYFPQNLAAMTKLAETSSIILMTDLPKADQLTETFFKVCYEEVGKSKHCSNRLIAVISDILSGIVSETEVLSQNILKMILSKFLSNAHKTTNGSNNIGAIMINNPGFEFTLAICENNIERMGRQVAKFLSEELYENSSYGINNDNDDSDEENLDFKRRSQHLDAISMKNLVKLHRLIEEIWKYVPQLLSSVMGLLDAELVADNDKIRILSTETIGRILEYQPSKLNFLTTHHETWINWSKKILDASPLVRCKWVQTATKVLNSRFDMVTEISNGIVKALIDTDEKVRLTAVKSVKENTSQTIFSGKFNHNLTIMNTLGQLARERNLEIRNDSIYLLAEFYDHKFSDLIEEEAEKEDIEEEVTQEEGNNNTSTTTTTSSLCKLIGWIPDHLINLVYINSKEINATLDTILVDKIFTLENSATQRVKRFLYIVSKLGQKAKIALWAINQRQVQLSGGISTYLKLVERYHSPEYSASRSSIESKLETAINWIISGLPDAFNAFNVLVRFAQLDNKRMVNLVRLCVAPENAIETIKNSFKELFNKLGDNKVIARLDRDGDDEIDLDESVWENSFHVTTREMVDTWKLLLYRSAVIYYNKSNIGPLMLRAKEGDKTAVDVAQQVASTVPKVFESHIDELVKLVIEASPVDEFGDKENTNAFATPLSSPTKPLRKKKATVKADTLVNILKAIYYFFARYPKYFPKENSQFAEALANICSTGTPFEAKYSIKLLALFETEAYASGNLLSANYYTESILQSILPLDSHNPQFASHLSIISELFLLKPSVIETDTSEITNYLIKEVLLNNELISDDEKKRDNNEENNGDENNDTKNNDTNNNKDLWITDEDLEAGKFNACYAKILALRIFVNRLTALDRDNKDIDNTTLANMVLKLLVSCIGNGGELVGESITPTPAPVQSRLRLAAGLMLLKLSKVPTYNRMLKPQTISHLVLLVQDENPKVRAEFAGSLQNYLNHETISQRYLPLIFFMAHEPDLALRKTAKTWIRSSFARESTKGGEEILFEKSLVRLLHMVAHHQEFIDVINEAYQNNTSGETSTDSNEALFKAFGFAVKYVIFYLDSVATKDNISLLYYFCQRIKQYRDALISDLHYDLVPRPTHIDNMYRVADVASLAVNLVASKRSWVIQTFPGKLQLPKDLFSPMKSPQETHDVVGQTYIPTTISRSLETFIKSELGYTQVGNSKKRSLGAGTTTKTTGAGAVAAPLARKKFKPTKTLSKKKKVKQEQLRPTRRSSRVIQKINYADSSSESGEDDKEDDILSSRSESDE</sequence>
<dbReference type="InterPro" id="IPR039776">
    <property type="entry name" value="Pds5"/>
</dbReference>
<dbReference type="GO" id="GO:0007064">
    <property type="term" value="P:mitotic sister chromatid cohesion"/>
    <property type="evidence" value="ECO:0007669"/>
    <property type="project" value="InterPro"/>
</dbReference>
<dbReference type="GO" id="GO:0005634">
    <property type="term" value="C:nucleus"/>
    <property type="evidence" value="ECO:0007669"/>
    <property type="project" value="UniProtKB-SubCell"/>
</dbReference>
<protein>
    <submittedName>
        <fullName evidence="7">Pds5 protein</fullName>
    </submittedName>
</protein>
<evidence type="ECO:0000256" key="3">
    <source>
        <dbReference type="ARBA" id="ARBA00022776"/>
    </source>
</evidence>
<dbReference type="Proteomes" id="UP001360560">
    <property type="component" value="Unassembled WGS sequence"/>
</dbReference>
<name>A0AAV5QQB9_9ASCO</name>
<keyword evidence="4" id="KW-0539">Nucleus</keyword>
<dbReference type="GO" id="GO:0000785">
    <property type="term" value="C:chromatin"/>
    <property type="evidence" value="ECO:0007669"/>
    <property type="project" value="TreeGrafter"/>
</dbReference>
<keyword evidence="3" id="KW-0498">Mitosis</keyword>
<proteinExistence type="predicted"/>
<dbReference type="GO" id="GO:0051301">
    <property type="term" value="P:cell division"/>
    <property type="evidence" value="ECO:0007669"/>
    <property type="project" value="UniProtKB-KW"/>
</dbReference>
<evidence type="ECO:0000256" key="5">
    <source>
        <dbReference type="ARBA" id="ARBA00023306"/>
    </source>
</evidence>
<evidence type="ECO:0000256" key="6">
    <source>
        <dbReference type="SAM" id="MobiDB-lite"/>
    </source>
</evidence>
<feature type="compositionally biased region" description="Basic residues" evidence="6">
    <location>
        <begin position="1347"/>
        <end position="1357"/>
    </location>
</feature>
<organism evidence="7 8">
    <name type="scientific">Saccharomycopsis crataegensis</name>
    <dbReference type="NCBI Taxonomy" id="43959"/>
    <lineage>
        <taxon>Eukaryota</taxon>
        <taxon>Fungi</taxon>
        <taxon>Dikarya</taxon>
        <taxon>Ascomycota</taxon>
        <taxon>Saccharomycotina</taxon>
        <taxon>Saccharomycetes</taxon>
        <taxon>Saccharomycopsidaceae</taxon>
        <taxon>Saccharomycopsis</taxon>
    </lineage>
</organism>
<dbReference type="GeneID" id="90074879"/>
<dbReference type="RefSeq" id="XP_064853900.1">
    <property type="nucleotide sequence ID" value="XM_064997828.1"/>
</dbReference>
<dbReference type="GO" id="GO:0006281">
    <property type="term" value="P:DNA repair"/>
    <property type="evidence" value="ECO:0007669"/>
    <property type="project" value="TreeGrafter"/>
</dbReference>
<dbReference type="EMBL" id="BTFZ01000011">
    <property type="protein sequence ID" value="GMM36904.1"/>
    <property type="molecule type" value="Genomic_DNA"/>
</dbReference>
<dbReference type="CDD" id="cd19953">
    <property type="entry name" value="PDS5"/>
    <property type="match status" value="1"/>
</dbReference>
<evidence type="ECO:0000256" key="1">
    <source>
        <dbReference type="ARBA" id="ARBA00004123"/>
    </source>
</evidence>
<dbReference type="PANTHER" id="PTHR12663:SF0">
    <property type="entry name" value="PRECOCIOUS DISSOCIATION OF SISTERS 5, ISOFORM A"/>
    <property type="match status" value="1"/>
</dbReference>
<feature type="region of interest" description="Disordered" evidence="6">
    <location>
        <begin position="1347"/>
        <end position="1402"/>
    </location>
</feature>
<dbReference type="InterPro" id="IPR016024">
    <property type="entry name" value="ARM-type_fold"/>
</dbReference>
<dbReference type="PANTHER" id="PTHR12663">
    <property type="entry name" value="ANDROGEN INDUCED INHIBITOR OF PROLIFERATION AS3 / PDS5-RELATED"/>
    <property type="match status" value="1"/>
</dbReference>
<accession>A0AAV5QQB9</accession>
<keyword evidence="8" id="KW-1185">Reference proteome</keyword>
<feature type="region of interest" description="Disordered" evidence="6">
    <location>
        <begin position="932"/>
        <end position="956"/>
    </location>
</feature>
<keyword evidence="2" id="KW-0132">Cell division</keyword>
<keyword evidence="5" id="KW-0131">Cell cycle</keyword>